<dbReference type="Proteomes" id="UP000789706">
    <property type="component" value="Unassembled WGS sequence"/>
</dbReference>
<protein>
    <recommendedName>
        <fullName evidence="2 6">peptidylprolyl isomerase</fullName>
        <ecNumber evidence="2 6">5.2.1.8</ecNumber>
    </recommendedName>
</protein>
<keyword evidence="9" id="KW-1185">Reference proteome</keyword>
<dbReference type="InterPro" id="IPR046357">
    <property type="entry name" value="PPIase_dom_sf"/>
</dbReference>
<dbReference type="OrthoDB" id="1902587at2759"/>
<evidence type="ECO:0000313" key="8">
    <source>
        <dbReference type="EMBL" id="CAG8484971.1"/>
    </source>
</evidence>
<dbReference type="PANTHER" id="PTHR10516">
    <property type="entry name" value="PEPTIDYL-PROLYL CIS-TRANS ISOMERASE"/>
    <property type="match status" value="1"/>
</dbReference>
<dbReference type="EMBL" id="CAJVPK010000260">
    <property type="protein sequence ID" value="CAG8484971.1"/>
    <property type="molecule type" value="Genomic_DNA"/>
</dbReference>
<evidence type="ECO:0000313" key="9">
    <source>
        <dbReference type="Proteomes" id="UP000789706"/>
    </source>
</evidence>
<dbReference type="PANTHER" id="PTHR10516:SF443">
    <property type="entry name" value="FK506-BINDING PROTEIN 59-RELATED"/>
    <property type="match status" value="1"/>
</dbReference>
<comment type="similarity">
    <text evidence="5">Belongs to the FKBP-type PPIase family. FKBP1 subfamily.</text>
</comment>
<dbReference type="EC" id="5.2.1.8" evidence="2 6"/>
<evidence type="ECO:0000256" key="5">
    <source>
        <dbReference type="ARBA" id="ARBA00038106"/>
    </source>
</evidence>
<comment type="catalytic activity">
    <reaction evidence="1 6">
        <text>[protein]-peptidylproline (omega=180) = [protein]-peptidylproline (omega=0)</text>
        <dbReference type="Rhea" id="RHEA:16237"/>
        <dbReference type="Rhea" id="RHEA-COMP:10747"/>
        <dbReference type="Rhea" id="RHEA-COMP:10748"/>
        <dbReference type="ChEBI" id="CHEBI:83833"/>
        <dbReference type="ChEBI" id="CHEBI:83834"/>
        <dbReference type="EC" id="5.2.1.8"/>
    </reaction>
</comment>
<name>A0A9N8WGL2_9GLOM</name>
<dbReference type="InterPro" id="IPR050689">
    <property type="entry name" value="FKBP-type_PPIase"/>
</dbReference>
<evidence type="ECO:0000256" key="6">
    <source>
        <dbReference type="PROSITE-ProRule" id="PRU00277"/>
    </source>
</evidence>
<dbReference type="PROSITE" id="PS50059">
    <property type="entry name" value="FKBP_PPIASE"/>
    <property type="match status" value="1"/>
</dbReference>
<evidence type="ECO:0000259" key="7">
    <source>
        <dbReference type="PROSITE" id="PS50059"/>
    </source>
</evidence>
<keyword evidence="4 6" id="KW-0413">Isomerase</keyword>
<dbReference type="Gene3D" id="3.10.50.40">
    <property type="match status" value="1"/>
</dbReference>
<sequence>MGVRIQTLEDGDQKNFPKKGDTIKIHYVGKLENGEVFDSTENKGPFECKIGMGQVIRGVPKLSVGEKARLIITPDYGYGDTGFGNIIPPGATLIL</sequence>
<dbReference type="GO" id="GO:0003755">
    <property type="term" value="F:peptidyl-prolyl cis-trans isomerase activity"/>
    <property type="evidence" value="ECO:0007669"/>
    <property type="project" value="UniProtKB-KW"/>
</dbReference>
<dbReference type="InterPro" id="IPR001179">
    <property type="entry name" value="PPIase_FKBP_dom"/>
</dbReference>
<feature type="domain" description="PPIase FKBP-type" evidence="7">
    <location>
        <begin position="20"/>
        <end position="95"/>
    </location>
</feature>
<dbReference type="Pfam" id="PF00254">
    <property type="entry name" value="FKBP_C"/>
    <property type="match status" value="1"/>
</dbReference>
<gene>
    <name evidence="8" type="ORF">DEBURN_LOCUS3864</name>
</gene>
<accession>A0A9N8WGL2</accession>
<evidence type="ECO:0000256" key="1">
    <source>
        <dbReference type="ARBA" id="ARBA00000971"/>
    </source>
</evidence>
<keyword evidence="3 6" id="KW-0697">Rotamase</keyword>
<reference evidence="8" key="1">
    <citation type="submission" date="2021-06" db="EMBL/GenBank/DDBJ databases">
        <authorList>
            <person name="Kallberg Y."/>
            <person name="Tangrot J."/>
            <person name="Rosling A."/>
        </authorList>
    </citation>
    <scope>NUCLEOTIDE SEQUENCE</scope>
    <source>
        <strain evidence="8">AZ414A</strain>
    </source>
</reference>
<dbReference type="SUPFAM" id="SSF54534">
    <property type="entry name" value="FKBP-like"/>
    <property type="match status" value="1"/>
</dbReference>
<evidence type="ECO:0000256" key="2">
    <source>
        <dbReference type="ARBA" id="ARBA00013194"/>
    </source>
</evidence>
<comment type="caution">
    <text evidence="8">The sequence shown here is derived from an EMBL/GenBank/DDBJ whole genome shotgun (WGS) entry which is preliminary data.</text>
</comment>
<organism evidence="8 9">
    <name type="scientific">Diversispora eburnea</name>
    <dbReference type="NCBI Taxonomy" id="1213867"/>
    <lineage>
        <taxon>Eukaryota</taxon>
        <taxon>Fungi</taxon>
        <taxon>Fungi incertae sedis</taxon>
        <taxon>Mucoromycota</taxon>
        <taxon>Glomeromycotina</taxon>
        <taxon>Glomeromycetes</taxon>
        <taxon>Diversisporales</taxon>
        <taxon>Diversisporaceae</taxon>
        <taxon>Diversispora</taxon>
    </lineage>
</organism>
<evidence type="ECO:0000256" key="4">
    <source>
        <dbReference type="ARBA" id="ARBA00023235"/>
    </source>
</evidence>
<proteinExistence type="inferred from homology"/>
<evidence type="ECO:0000256" key="3">
    <source>
        <dbReference type="ARBA" id="ARBA00023110"/>
    </source>
</evidence>
<dbReference type="AlphaFoldDB" id="A0A9N8WGL2"/>
<dbReference type="GO" id="GO:0005737">
    <property type="term" value="C:cytoplasm"/>
    <property type="evidence" value="ECO:0007669"/>
    <property type="project" value="TreeGrafter"/>
</dbReference>